<feature type="non-terminal residue" evidence="1">
    <location>
        <position position="1"/>
    </location>
</feature>
<organism evidence="1">
    <name type="scientific">marine sediment metagenome</name>
    <dbReference type="NCBI Taxonomy" id="412755"/>
    <lineage>
        <taxon>unclassified sequences</taxon>
        <taxon>metagenomes</taxon>
        <taxon>ecological metagenomes</taxon>
    </lineage>
</organism>
<evidence type="ECO:0000313" key="1">
    <source>
        <dbReference type="EMBL" id="KKL24191.1"/>
    </source>
</evidence>
<dbReference type="EMBL" id="LAZR01036686">
    <property type="protein sequence ID" value="KKL24191.1"/>
    <property type="molecule type" value="Genomic_DNA"/>
</dbReference>
<proteinExistence type="predicted"/>
<reference evidence="1" key="1">
    <citation type="journal article" date="2015" name="Nature">
        <title>Complex archaea that bridge the gap between prokaryotes and eukaryotes.</title>
        <authorList>
            <person name="Spang A."/>
            <person name="Saw J.H."/>
            <person name="Jorgensen S.L."/>
            <person name="Zaremba-Niedzwiedzka K."/>
            <person name="Martijn J."/>
            <person name="Lind A.E."/>
            <person name="van Eijk R."/>
            <person name="Schleper C."/>
            <person name="Guy L."/>
            <person name="Ettema T.J."/>
        </authorList>
    </citation>
    <scope>NUCLEOTIDE SEQUENCE</scope>
</reference>
<accession>A0A0F9E2R4</accession>
<gene>
    <name evidence="1" type="ORF">LCGC14_2417780</name>
</gene>
<name>A0A0F9E2R4_9ZZZZ</name>
<sequence>HKDKILDWRPRMINHTIDIGYISFNNINKQLFGFNFLNRIFKISYLNAIFEKIEI</sequence>
<dbReference type="AlphaFoldDB" id="A0A0F9E2R4"/>
<protein>
    <submittedName>
        <fullName evidence="1">Uncharacterized protein</fullName>
    </submittedName>
</protein>
<comment type="caution">
    <text evidence="1">The sequence shown here is derived from an EMBL/GenBank/DDBJ whole genome shotgun (WGS) entry which is preliminary data.</text>
</comment>